<evidence type="ECO:0000256" key="4">
    <source>
        <dbReference type="ARBA" id="ARBA00012640"/>
    </source>
</evidence>
<dbReference type="FunFam" id="3.30.70.260:FF:000065">
    <property type="entry name" value="Phosphoserine phosphatase SerB"/>
    <property type="match status" value="1"/>
</dbReference>
<dbReference type="PANTHER" id="PTHR43344">
    <property type="entry name" value="PHOSPHOSERINE PHOSPHATASE"/>
    <property type="match status" value="1"/>
</dbReference>
<comment type="catalytic activity">
    <reaction evidence="13">
        <text>O-phospho-D-serine + H2O = D-serine + phosphate</text>
        <dbReference type="Rhea" id="RHEA:24873"/>
        <dbReference type="ChEBI" id="CHEBI:15377"/>
        <dbReference type="ChEBI" id="CHEBI:35247"/>
        <dbReference type="ChEBI" id="CHEBI:43474"/>
        <dbReference type="ChEBI" id="CHEBI:58680"/>
        <dbReference type="EC" id="3.1.3.3"/>
    </reaction>
</comment>
<dbReference type="NCBIfam" id="TIGR01488">
    <property type="entry name" value="HAD-SF-IB"/>
    <property type="match status" value="1"/>
</dbReference>
<dbReference type="EC" id="3.1.3.3" evidence="4"/>
<dbReference type="Gene3D" id="3.40.50.1000">
    <property type="entry name" value="HAD superfamily/HAD-like"/>
    <property type="match status" value="1"/>
</dbReference>
<dbReference type="Pfam" id="PF12710">
    <property type="entry name" value="HAD"/>
    <property type="match status" value="1"/>
</dbReference>
<keyword evidence="9" id="KW-0460">Magnesium</keyword>
<dbReference type="Pfam" id="PF21086">
    <property type="entry name" value="ACT_PSP_2"/>
    <property type="match status" value="1"/>
</dbReference>
<dbReference type="UniPathway" id="UPA00135">
    <property type="reaction ID" value="UER00198"/>
</dbReference>
<evidence type="ECO:0000313" key="16">
    <source>
        <dbReference type="EMBL" id="AAO50077.1"/>
    </source>
</evidence>
<protein>
    <recommendedName>
        <fullName evidence="5">Phosphoserine phosphatase</fullName>
        <ecNumber evidence="4">3.1.3.3</ecNumber>
    </recommendedName>
    <alternativeName>
        <fullName evidence="11">O-phosphoserine phosphohydrolase</fullName>
    </alternativeName>
</protein>
<dbReference type="SUPFAM" id="SSF56784">
    <property type="entry name" value="HAD-like"/>
    <property type="match status" value="1"/>
</dbReference>
<comment type="catalytic activity">
    <reaction evidence="12">
        <text>O-phospho-L-serine + H2O = L-serine + phosphate</text>
        <dbReference type="Rhea" id="RHEA:21208"/>
        <dbReference type="ChEBI" id="CHEBI:15377"/>
        <dbReference type="ChEBI" id="CHEBI:33384"/>
        <dbReference type="ChEBI" id="CHEBI:43474"/>
        <dbReference type="ChEBI" id="CHEBI:57524"/>
        <dbReference type="EC" id="3.1.3.3"/>
    </reaction>
</comment>
<dbReference type="GO" id="GO:0005737">
    <property type="term" value="C:cytoplasm"/>
    <property type="evidence" value="ECO:0007669"/>
    <property type="project" value="TreeGrafter"/>
</dbReference>
<dbReference type="GO" id="GO:0000287">
    <property type="term" value="F:magnesium ion binding"/>
    <property type="evidence" value="ECO:0007669"/>
    <property type="project" value="TreeGrafter"/>
</dbReference>
<dbReference type="SFLD" id="SFLDS00003">
    <property type="entry name" value="Haloacid_Dehalogenase"/>
    <property type="match status" value="1"/>
</dbReference>
<evidence type="ECO:0000256" key="2">
    <source>
        <dbReference type="ARBA" id="ARBA00005135"/>
    </source>
</evidence>
<dbReference type="InterPro" id="IPR036412">
    <property type="entry name" value="HAD-like_sf"/>
</dbReference>
<comment type="pathway">
    <text evidence="2">Amino-acid biosynthesis; L-serine biosynthesis; L-serine from 3-phospho-D-glycerate: step 3/3.</text>
</comment>
<dbReference type="Pfam" id="PF13740">
    <property type="entry name" value="ACT_6"/>
    <property type="match status" value="1"/>
</dbReference>
<evidence type="ECO:0000256" key="13">
    <source>
        <dbReference type="ARBA" id="ARBA00048523"/>
    </source>
</evidence>
<dbReference type="SFLD" id="SFLDF00029">
    <property type="entry name" value="phosphoserine_phosphatase"/>
    <property type="match status" value="1"/>
</dbReference>
<dbReference type="CDD" id="cd07500">
    <property type="entry name" value="HAD_PSP"/>
    <property type="match status" value="1"/>
</dbReference>
<keyword evidence="6" id="KW-0028">Amino-acid biosynthesis</keyword>
<evidence type="ECO:0000259" key="15">
    <source>
        <dbReference type="Pfam" id="PF21086"/>
    </source>
</evidence>
<evidence type="ECO:0000256" key="3">
    <source>
        <dbReference type="ARBA" id="ARBA00009184"/>
    </source>
</evidence>
<evidence type="ECO:0000256" key="6">
    <source>
        <dbReference type="ARBA" id="ARBA00022605"/>
    </source>
</evidence>
<evidence type="ECO:0000256" key="12">
    <source>
        <dbReference type="ARBA" id="ARBA00048138"/>
    </source>
</evidence>
<feature type="active site" description="Nucleophile" evidence="14">
    <location>
        <position position="167"/>
    </location>
</feature>
<reference evidence="16" key="1">
    <citation type="thesis" date="2003" institute="University of London Library" country="Senate House, Malet Street, London">
        <title>Biochemical, structural and molecular characterization of resistant interactions between Pseudomonas syringae pv. phaseolicola and Phaseolus vulgaris.</title>
        <authorList>
            <person name="Tsaltas D."/>
        </authorList>
    </citation>
    <scope>NUCLEOTIDE SEQUENCE</scope>
</reference>
<proteinExistence type="inferred from homology"/>
<keyword evidence="8" id="KW-0378">Hydrolase</keyword>
<feature type="domain" description="Phosphoserine phosphatase ACT" evidence="15">
    <location>
        <begin position="69"/>
        <end position="151"/>
    </location>
</feature>
<dbReference type="Gene3D" id="1.10.150.210">
    <property type="entry name" value="Phosphoserine phosphatase, domain 2"/>
    <property type="match status" value="1"/>
</dbReference>
<accession>Q849P1</accession>
<evidence type="ECO:0000256" key="7">
    <source>
        <dbReference type="ARBA" id="ARBA00022723"/>
    </source>
</evidence>
<dbReference type="InterPro" id="IPR023214">
    <property type="entry name" value="HAD_sf"/>
</dbReference>
<evidence type="ECO:0000256" key="14">
    <source>
        <dbReference type="PIRSR" id="PIRSR604469-1"/>
    </source>
</evidence>
<evidence type="ECO:0000256" key="9">
    <source>
        <dbReference type="ARBA" id="ARBA00022842"/>
    </source>
</evidence>
<evidence type="ECO:0000256" key="5">
    <source>
        <dbReference type="ARBA" id="ARBA00015196"/>
    </source>
</evidence>
<dbReference type="CDD" id="cd04870">
    <property type="entry name" value="ACT_PSP_1"/>
    <property type="match status" value="1"/>
</dbReference>
<feature type="active site" description="Proton donor" evidence="14">
    <location>
        <position position="169"/>
    </location>
</feature>
<evidence type="ECO:0000256" key="1">
    <source>
        <dbReference type="ARBA" id="ARBA00001946"/>
    </source>
</evidence>
<dbReference type="AlphaFoldDB" id="Q849P1"/>
<dbReference type="NCBIfam" id="TIGR00338">
    <property type="entry name" value="serB"/>
    <property type="match status" value="1"/>
</dbReference>
<dbReference type="InterPro" id="IPR050582">
    <property type="entry name" value="HAD-like_SerB"/>
</dbReference>
<evidence type="ECO:0000256" key="8">
    <source>
        <dbReference type="ARBA" id="ARBA00022801"/>
    </source>
</evidence>
<dbReference type="GO" id="GO:0036424">
    <property type="term" value="F:L-phosphoserine phosphatase activity"/>
    <property type="evidence" value="ECO:0007669"/>
    <property type="project" value="InterPro"/>
</dbReference>
<dbReference type="EMBL" id="AY210848">
    <property type="protein sequence ID" value="AAO50077.1"/>
    <property type="molecule type" value="Genomic_DNA"/>
</dbReference>
<dbReference type="PANTHER" id="PTHR43344:SF2">
    <property type="entry name" value="PHOSPHOSERINE PHOSPHATASE"/>
    <property type="match status" value="1"/>
</dbReference>
<dbReference type="SFLD" id="SFLDG01137">
    <property type="entry name" value="C1.6.1:_Phosphoserine_Phosphat"/>
    <property type="match status" value="1"/>
</dbReference>
<keyword evidence="10" id="KW-0718">Serine biosynthesis</keyword>
<evidence type="ECO:0000256" key="10">
    <source>
        <dbReference type="ARBA" id="ARBA00023299"/>
    </source>
</evidence>
<dbReference type="InterPro" id="IPR004469">
    <property type="entry name" value="PSP"/>
</dbReference>
<dbReference type="SFLD" id="SFLDG01136">
    <property type="entry name" value="C1.6:_Phosphoserine_Phosphatas"/>
    <property type="match status" value="1"/>
</dbReference>
<comment type="similarity">
    <text evidence="3">Belongs to the HAD-like hydrolase superfamily. SerB family.</text>
</comment>
<dbReference type="FunFam" id="1.10.150.210:FF:000001">
    <property type="entry name" value="Phosphoserine phosphatase"/>
    <property type="match status" value="1"/>
</dbReference>
<dbReference type="CDD" id="cd04871">
    <property type="entry name" value="ACT_PSP_2"/>
    <property type="match status" value="1"/>
</dbReference>
<dbReference type="InterPro" id="IPR049148">
    <property type="entry name" value="PSP_ACT"/>
</dbReference>
<dbReference type="GO" id="GO:0006564">
    <property type="term" value="P:L-serine biosynthetic process"/>
    <property type="evidence" value="ECO:0007669"/>
    <property type="project" value="UniProtKB-KW"/>
</dbReference>
<organism evidence="16">
    <name type="scientific">Pseudomonas savastanoi pv. phaseolicola</name>
    <name type="common">Pseudomonas syringae pv. phaseolicola</name>
    <dbReference type="NCBI Taxonomy" id="319"/>
    <lineage>
        <taxon>Bacteria</taxon>
        <taxon>Pseudomonadati</taxon>
        <taxon>Pseudomonadota</taxon>
        <taxon>Gammaproteobacteria</taxon>
        <taxon>Pseudomonadales</taxon>
        <taxon>Pseudomonadaceae</taxon>
        <taxon>Pseudomonas</taxon>
    </lineage>
</organism>
<sequence length="384" mass="41705">MNILDIGQAVIHDTLSFGILVEIPDTVQGSSVLKDILFTAYKLDQQVRFTAVSEADYQHWVEGQGKARHIVTLLTRKVTAEQLQCVSAITAKYGLNIDQIDRLSGRMPLDTPADKGKGCIEFTVRGEPADPKAMQAEFLAVAQDLNVDIAFQQDSLFRRNRRLAVFDMDSTLIEAEVIDELAKAAGVGEQVSEITERAMRGELDFSESFKERLALLKGLDISVLDEIGASLRLTEGAETLFSELKRLGYKTAILSGGFTYFAKQLQAKLGIDYVYANELEVVDGKVTGVAVEPIVNAQRKADLLRELAHKERLEPGADHPVGDGANDLPMLAIAGLGVAFRAKPLVKQSAKQAISTLGLDGVLYLLGFATAKESADAQAVLVCP</sequence>
<evidence type="ECO:0000256" key="11">
    <source>
        <dbReference type="ARBA" id="ARBA00031693"/>
    </source>
</evidence>
<dbReference type="Gene3D" id="3.30.70.260">
    <property type="match status" value="1"/>
</dbReference>
<keyword evidence="7" id="KW-0479">Metal-binding</keyword>
<name>Q849P1_PSESH</name>
<comment type="cofactor">
    <cofactor evidence="1">
        <name>Mg(2+)</name>
        <dbReference type="ChEBI" id="CHEBI:18420"/>
    </cofactor>
</comment>